<organism evidence="1 2">
    <name type="scientific">Roseivivax jejudonensis</name>
    <dbReference type="NCBI Taxonomy" id="1529041"/>
    <lineage>
        <taxon>Bacteria</taxon>
        <taxon>Pseudomonadati</taxon>
        <taxon>Pseudomonadota</taxon>
        <taxon>Alphaproteobacteria</taxon>
        <taxon>Rhodobacterales</taxon>
        <taxon>Roseobacteraceae</taxon>
        <taxon>Roseivivax</taxon>
    </lineage>
</organism>
<dbReference type="PROSITE" id="PS51257">
    <property type="entry name" value="PROKAR_LIPOPROTEIN"/>
    <property type="match status" value="1"/>
</dbReference>
<sequence>MRSIRAGLLALIAGVALVACGPTYRDGPPAPEAGEIAALATAIRDLGPDVAPDEAQAAARIAYLHPLELAERYRITDPPIVHNMKVNAGTRPRGLCWHWAEDLERRLAREGFATLELHRAIANHDKPLRIEHSTVIVSRAGATMASGIVLDPWRWGGRLYWGAVTEDPDYEWWPRGEVFAWKRAREGRDASDPSAEPLPGL</sequence>
<accession>A0A1X6YRW7</accession>
<dbReference type="OrthoDB" id="5339359at2"/>
<evidence type="ECO:0008006" key="3">
    <source>
        <dbReference type="Google" id="ProtNLM"/>
    </source>
</evidence>
<name>A0A1X6YRW7_9RHOB</name>
<dbReference type="EMBL" id="FWFK01000002">
    <property type="protein sequence ID" value="SLN29365.1"/>
    <property type="molecule type" value="Genomic_DNA"/>
</dbReference>
<proteinExistence type="predicted"/>
<keyword evidence="2" id="KW-1185">Reference proteome</keyword>
<evidence type="ECO:0000313" key="2">
    <source>
        <dbReference type="Proteomes" id="UP000193570"/>
    </source>
</evidence>
<dbReference type="AlphaFoldDB" id="A0A1X6YRW7"/>
<protein>
    <recommendedName>
        <fullName evidence="3">Lipoprotein</fullName>
    </recommendedName>
</protein>
<dbReference type="Proteomes" id="UP000193570">
    <property type="component" value="Unassembled WGS sequence"/>
</dbReference>
<gene>
    <name evidence="1" type="ORF">ROJ8625_01269</name>
</gene>
<reference evidence="1 2" key="1">
    <citation type="submission" date="2017-03" db="EMBL/GenBank/DDBJ databases">
        <authorList>
            <person name="Afonso C.L."/>
            <person name="Miller P.J."/>
            <person name="Scott M.A."/>
            <person name="Spackman E."/>
            <person name="Goraichik I."/>
            <person name="Dimitrov K.M."/>
            <person name="Suarez D.L."/>
            <person name="Swayne D.E."/>
        </authorList>
    </citation>
    <scope>NUCLEOTIDE SEQUENCE [LARGE SCALE GENOMIC DNA]</scope>
    <source>
        <strain evidence="1 2">CECT 8625</strain>
    </source>
</reference>
<evidence type="ECO:0000313" key="1">
    <source>
        <dbReference type="EMBL" id="SLN29365.1"/>
    </source>
</evidence>
<dbReference type="RefSeq" id="WP_085791021.1">
    <property type="nucleotide sequence ID" value="NZ_FWFK01000002.1"/>
</dbReference>